<evidence type="ECO:0000313" key="1">
    <source>
        <dbReference type="EMBL" id="APX23792.1"/>
    </source>
</evidence>
<gene>
    <name evidence="1" type="ORF">Ga0080559_TMP2996</name>
</gene>
<reference evidence="1 2" key="1">
    <citation type="submission" date="2016-03" db="EMBL/GenBank/DDBJ databases">
        <title>Deep-sea bacteria in the southern Pacific.</title>
        <authorList>
            <person name="Tang K."/>
        </authorList>
    </citation>
    <scope>NUCLEOTIDE SEQUENCE [LARGE SCALE GENOMIC DNA]</scope>
    <source>
        <strain evidence="1 2">JLT2016</strain>
    </source>
</reference>
<protein>
    <submittedName>
        <fullName evidence="1">Uncharacterized protein</fullName>
    </submittedName>
</protein>
<evidence type="ECO:0000313" key="2">
    <source>
        <dbReference type="Proteomes" id="UP000186559"/>
    </source>
</evidence>
<dbReference type="AlphaFoldDB" id="A0A1U7D6Q7"/>
<dbReference type="KEGG" id="tpro:Ga0080559_TMP2996"/>
<dbReference type="Proteomes" id="UP000186559">
    <property type="component" value="Chromosome"/>
</dbReference>
<name>A0A1U7D6Q7_9RHOB</name>
<organism evidence="1 2">
    <name type="scientific">Salipiger profundus</name>
    <dbReference type="NCBI Taxonomy" id="1229727"/>
    <lineage>
        <taxon>Bacteria</taxon>
        <taxon>Pseudomonadati</taxon>
        <taxon>Pseudomonadota</taxon>
        <taxon>Alphaproteobacteria</taxon>
        <taxon>Rhodobacterales</taxon>
        <taxon>Roseobacteraceae</taxon>
        <taxon>Salipiger</taxon>
    </lineage>
</organism>
<keyword evidence="2" id="KW-1185">Reference proteome</keyword>
<accession>A0A1U7D6Q7</accession>
<dbReference type="EMBL" id="CP014796">
    <property type="protein sequence ID" value="APX23792.1"/>
    <property type="molecule type" value="Genomic_DNA"/>
</dbReference>
<proteinExistence type="predicted"/>
<dbReference type="STRING" id="1229727.Ga0080559_TMP2996"/>
<sequence length="76" mass="8080">MSGAGHAGSPCLVRVVFAGVFQQTCDKGRVTSRRATFARTIRAICPQVETDLPRPGGRAMACAAAKENDGCDTRKR</sequence>